<dbReference type="PANTHER" id="PTHR13166">
    <property type="entry name" value="PROTEIN C6ORF149"/>
    <property type="match status" value="1"/>
</dbReference>
<evidence type="ECO:0000313" key="5">
    <source>
        <dbReference type="Proteomes" id="UP000318821"/>
    </source>
</evidence>
<dbReference type="VEuPathDB" id="TriTrypDB:LDHU3_33.2180"/>
<dbReference type="EMBL" id="RHLD01000006">
    <property type="protein sequence ID" value="TPP55554.1"/>
    <property type="molecule type" value="Genomic_DNA"/>
</dbReference>
<dbReference type="Pfam" id="PF05347">
    <property type="entry name" value="Complex1_LYR"/>
    <property type="match status" value="1"/>
</dbReference>
<dbReference type="InterPro" id="IPR051522">
    <property type="entry name" value="ISC_assembly_LYR"/>
</dbReference>
<feature type="region of interest" description="Disordered" evidence="2">
    <location>
        <begin position="339"/>
        <end position="433"/>
    </location>
</feature>
<feature type="compositionally biased region" description="Low complexity" evidence="2">
    <location>
        <begin position="1297"/>
        <end position="1309"/>
    </location>
</feature>
<dbReference type="Proteomes" id="UP000318821">
    <property type="component" value="Unassembled WGS sequence"/>
</dbReference>
<sequence length="1536" mass="164533">MSAAAKTVQKSVDRLRGQMIRTARRFRDYNFRQYFVQHVKDDFAALAKLSEEEQRKFLATEGRDKLRQLQRMALVNQMYAKRPVYFDTAAQKPHRRQDDGTGKPNAAAASTRSAGFCTILRREWGPENHHRQFEKPRGAFVYELSDAMVERTTITILCAADAWDGGARVPVPCISLSLVSVPWQGWNAVGMVWYSFCGLCATLRLIWFLDGVSGGRGEAAPGFFSSGQLSSAAACKEYYAGAASVLGFDAGTSQHPGSASRAWGGRQISVFHGGPPPLTGTAKVGCDWIVHQELAASGSWSMRPFSRATAGRSAPRPSAPTRGGTVLIAPAAFISGTLRRPGKRRRYRKKKFTFLKVETTGSGGRQHFKTPPRDEDNTEASQPGGDDKLEIVEDLSLAGGEHKGTSDERKEAEAGDALGEASLDATTGATSTRRRLRAFVEPEREVVGALLPDFPRHVVKGAFTVTPTGTSNANSSSCSTEATGTGLVDDMNGAAPVPRWGAGSSAALLASANRLSTADASRSSAAGNTPGESGSYPVFNPALRGVTFRPGMFEELLLAVNAQHCLREIVEIPLAVWPTCEDRTARVVATAQPSPLNSGFALLSTVCGTTLGLSLRLRCGAIEADEDTLNTACPNASVYRWLRILNGEVDLHGIISAMLHLTEFTESMSSFLLRSKIDLLVTMTRHFTAKWVITTVEAAMADLDALTGGLLNFSHAEDGTRAVPSLRSPRSPRGLSSFRRILAPRTWVVLLRSASVARCLGLCPRAALQQPRSGLRRVCRQQYDTVASAVVTVAVSAANRSNGAKLPFTNPLAQCALPRLTGTDKSAARDRQKQPAMSTAVDLFTAPAAVPLHDAPLDDIEVNEHCGGVGSRTEGMLAAPGYASEDAAQLARCFALAAVLLGGGLFGQLDWQVAYQVWPYPSLSAYVVARVALEVYDRVGGGIAKVPVLHKHTTCRTCFVWVRIQSAAAAWEAMADAAARERILRMQLSAAPLQDVYGAFSPWQHLSTSVPELDSLLSVAGVCGGVSGSDAGSGTESAIGGLPVGGLHELYGPPLSGKSWLLRRVGAAYVRRMTMCRQWYHDELELASKWAVETPRSTHTYDDEAHAKKDDEGLCSEGEVADTWADSTGASPVTAMEEWDLYVCLVSGAGASSTTHQLTAAPPSPSLLSPDVRSWVEELVAPFDSSSTLDRQGEAFVTGPAHYHASEHRRQQQRDYAEQHIHFCVVRSPNELLAFLEHLSGDAALAPSAGTTFADAAPSIVPPAPLVASQQQLSSLQLSCGSSATTARGQKRRRSPRTAVSSSSSVSPFRGNFPQRTWRLQRQRLLLLDGLDALWLHPSLGNHCATHTGQWFAEELHRRLRAVVLPRLSYAASNSAVLTPSYATAAASPTSSHPYHTLYSTVVFTNGCNGSSRGILNPQQLEARLAGPVGGAKGWMATLPRPSGNAVWCRAADTRCLVEPAHPGLVSLPTPSSSYVCPARVSHGPGAMRQSSRGMAKTFGPSNTNSLESLVTVVKGGSRVAATWLLRDVAGGAQES</sequence>
<dbReference type="VEuPathDB" id="TriTrypDB:LDHU3_33.2160"/>
<dbReference type="GO" id="GO:1990221">
    <property type="term" value="C:L-cysteine desulfurase complex"/>
    <property type="evidence" value="ECO:0007669"/>
    <property type="project" value="TreeGrafter"/>
</dbReference>
<dbReference type="SUPFAM" id="SSF52540">
    <property type="entry name" value="P-loop containing nucleoside triphosphate hydrolases"/>
    <property type="match status" value="1"/>
</dbReference>
<dbReference type="Gene3D" id="3.40.50.300">
    <property type="entry name" value="P-loop containing nucleotide triphosphate hydrolases"/>
    <property type="match status" value="1"/>
</dbReference>
<dbReference type="VEuPathDB" id="TriTrypDB:LdCL_330020900"/>
<dbReference type="VEuPathDB" id="TriTrypDB:LdCL_330021000"/>
<dbReference type="GO" id="GO:0016226">
    <property type="term" value="P:iron-sulfur cluster assembly"/>
    <property type="evidence" value="ECO:0007669"/>
    <property type="project" value="InterPro"/>
</dbReference>
<dbReference type="VEuPathDB" id="TriTrypDB:LdCL_330020800"/>
<dbReference type="CDD" id="cd20264">
    <property type="entry name" value="Complex1_LYR_LYRM4"/>
    <property type="match status" value="1"/>
</dbReference>
<dbReference type="VEuPathDB" id="TriTrypDB:LdBPK_331440.1"/>
<feature type="compositionally biased region" description="Basic and acidic residues" evidence="2">
    <location>
        <begin position="400"/>
        <end position="413"/>
    </location>
</feature>
<gene>
    <name evidence="4" type="ORF">CGC20_10740</name>
</gene>
<dbReference type="GO" id="GO:0005739">
    <property type="term" value="C:mitochondrion"/>
    <property type="evidence" value="ECO:0007669"/>
    <property type="project" value="TreeGrafter"/>
</dbReference>
<dbReference type="VEuPathDB" id="TriTrypDB:LdCL_330021100"/>
<name>A0A504Y3F1_LEIDO</name>
<feature type="region of interest" description="Disordered" evidence="2">
    <location>
        <begin position="1283"/>
        <end position="1309"/>
    </location>
</feature>
<evidence type="ECO:0000259" key="3">
    <source>
        <dbReference type="Pfam" id="PF05347"/>
    </source>
</evidence>
<dbReference type="VEuPathDB" id="TriTrypDB:LDHU3_33.2140"/>
<evidence type="ECO:0000256" key="2">
    <source>
        <dbReference type="SAM" id="MobiDB-lite"/>
    </source>
</evidence>
<dbReference type="InterPro" id="IPR045297">
    <property type="entry name" value="Complex1_LYR_LYRM4"/>
</dbReference>
<organism evidence="4 5">
    <name type="scientific">Leishmania donovani</name>
    <dbReference type="NCBI Taxonomy" id="5661"/>
    <lineage>
        <taxon>Eukaryota</taxon>
        <taxon>Discoba</taxon>
        <taxon>Euglenozoa</taxon>
        <taxon>Kinetoplastea</taxon>
        <taxon>Metakinetoplastina</taxon>
        <taxon>Trypanosomatida</taxon>
        <taxon>Trypanosomatidae</taxon>
        <taxon>Leishmaniinae</taxon>
        <taxon>Leishmania</taxon>
    </lineage>
</organism>
<evidence type="ECO:0000313" key="4">
    <source>
        <dbReference type="EMBL" id="TPP55554.1"/>
    </source>
</evidence>
<evidence type="ECO:0000256" key="1">
    <source>
        <dbReference type="ARBA" id="ARBA00009508"/>
    </source>
</evidence>
<protein>
    <submittedName>
        <fullName evidence="4">Complex1_LYR-like family protein</fullName>
    </submittedName>
</protein>
<comment type="caution">
    <text evidence="4">The sequence shown here is derived from an EMBL/GenBank/DDBJ whole genome shotgun (WGS) entry which is preliminary data.</text>
</comment>
<dbReference type="PANTHER" id="PTHR13166:SF7">
    <property type="entry name" value="LYR MOTIF-CONTAINING PROTEIN 4"/>
    <property type="match status" value="1"/>
</dbReference>
<reference evidence="5" key="1">
    <citation type="submission" date="2019-02" db="EMBL/GenBank/DDBJ databases">
        <title>FDA dAtabase for Regulatory Grade micrObial Sequences (FDA-ARGOS): Supporting development and validation of Infectious Disease Dx tests.</title>
        <authorList>
            <person name="Duncan R."/>
            <person name="Fisher C."/>
            <person name="Tallon L."/>
            <person name="Sadzewicz L."/>
            <person name="Sengamalay N."/>
            <person name="Ott S."/>
            <person name="Godinez A."/>
            <person name="Nagaraj S."/>
            <person name="Vavikolanu K."/>
            <person name="Vyas G."/>
            <person name="Nadendla S."/>
            <person name="Aluvathingal J."/>
            <person name="Sichtig H."/>
        </authorList>
    </citation>
    <scope>NUCLEOTIDE SEQUENCE [LARGE SCALE GENOMIC DNA]</scope>
    <source>
        <strain evidence="5">FDAARGOS_360</strain>
    </source>
</reference>
<feature type="compositionally biased region" description="Basic residues" evidence="2">
    <location>
        <begin position="340"/>
        <end position="353"/>
    </location>
</feature>
<dbReference type="VEuPathDB" id="TriTrypDB:LdBPK_331450.1"/>
<accession>A0A504Y3F1</accession>
<proteinExistence type="inferred from homology"/>
<dbReference type="InterPro" id="IPR027417">
    <property type="entry name" value="P-loop_NTPase"/>
</dbReference>
<feature type="region of interest" description="Disordered" evidence="2">
    <location>
        <begin position="90"/>
        <end position="110"/>
    </location>
</feature>
<feature type="domain" description="Complex 1 LYR protein" evidence="3">
    <location>
        <begin position="18"/>
        <end position="67"/>
    </location>
</feature>
<dbReference type="InterPro" id="IPR008011">
    <property type="entry name" value="Complex1_LYR_dom"/>
</dbReference>
<comment type="similarity">
    <text evidence="1">Belongs to the complex I LYR family.</text>
</comment>